<evidence type="ECO:0000313" key="12">
    <source>
        <dbReference type="Proteomes" id="UP000265120"/>
    </source>
</evidence>
<dbReference type="GO" id="GO:0051168">
    <property type="term" value="P:nuclear export"/>
    <property type="evidence" value="ECO:0007669"/>
    <property type="project" value="UniProtKB-UniRule"/>
</dbReference>
<keyword evidence="6" id="KW-0175">Coiled coil</keyword>
<evidence type="ECO:0000256" key="10">
    <source>
        <dbReference type="SAM" id="MobiDB-lite"/>
    </source>
</evidence>
<keyword evidence="7 9" id="KW-0206">Cytoskeleton</keyword>
<evidence type="ECO:0000256" key="3">
    <source>
        <dbReference type="ARBA" id="ARBA00022687"/>
    </source>
</evidence>
<feature type="region of interest" description="Disordered" evidence="10">
    <location>
        <begin position="1"/>
        <end position="81"/>
    </location>
</feature>
<dbReference type="InterPro" id="IPR045329">
    <property type="entry name" value="LZTS"/>
</dbReference>
<dbReference type="Ensembl" id="ENSCSET00000016439.1">
    <property type="protein sequence ID" value="ENSCSEP00000016231.1"/>
    <property type="gene ID" value="ENSCSEG00000010449.1"/>
</dbReference>
<keyword evidence="2 9" id="KW-0132">Cell division</keyword>
<feature type="region of interest" description="Disordered" evidence="10">
    <location>
        <begin position="130"/>
        <end position="157"/>
    </location>
</feature>
<dbReference type="STRING" id="244447.ENSCSEP00000016231"/>
<keyword evidence="1 9" id="KW-0963">Cytoplasm</keyword>
<evidence type="ECO:0000256" key="7">
    <source>
        <dbReference type="ARBA" id="ARBA00023212"/>
    </source>
</evidence>
<reference evidence="11 12" key="1">
    <citation type="journal article" date="2014" name="Nat. Genet.">
        <title>Whole-genome sequence of a flatfish provides insights into ZW sex chromosome evolution and adaptation to a benthic lifestyle.</title>
        <authorList>
            <person name="Chen S."/>
            <person name="Zhang G."/>
            <person name="Shao C."/>
            <person name="Huang Q."/>
            <person name="Liu G."/>
            <person name="Zhang P."/>
            <person name="Song W."/>
            <person name="An N."/>
            <person name="Chalopin D."/>
            <person name="Volff J.N."/>
            <person name="Hong Y."/>
            <person name="Li Q."/>
            <person name="Sha Z."/>
            <person name="Zhou H."/>
            <person name="Xie M."/>
            <person name="Yu Q."/>
            <person name="Liu Y."/>
            <person name="Xiang H."/>
            <person name="Wang N."/>
            <person name="Wu K."/>
            <person name="Yang C."/>
            <person name="Zhou Q."/>
            <person name="Liao X."/>
            <person name="Yang L."/>
            <person name="Hu Q."/>
            <person name="Zhang J."/>
            <person name="Meng L."/>
            <person name="Jin L."/>
            <person name="Tian Y."/>
            <person name="Lian J."/>
            <person name="Yang J."/>
            <person name="Miao G."/>
            <person name="Liu S."/>
            <person name="Liang Z."/>
            <person name="Yan F."/>
            <person name="Li Y."/>
            <person name="Sun B."/>
            <person name="Zhang H."/>
            <person name="Zhang J."/>
            <person name="Zhu Y."/>
            <person name="Du M."/>
            <person name="Zhao Y."/>
            <person name="Schartl M."/>
            <person name="Tang Q."/>
            <person name="Wang J."/>
        </authorList>
    </citation>
    <scope>NUCLEOTIDE SEQUENCE</scope>
</reference>
<feature type="region of interest" description="Disordered" evidence="10">
    <location>
        <begin position="665"/>
        <end position="690"/>
    </location>
</feature>
<dbReference type="KEGG" id="csem:103381559"/>
<dbReference type="GO" id="GO:0005813">
    <property type="term" value="C:centrosome"/>
    <property type="evidence" value="ECO:0007669"/>
    <property type="project" value="UniProtKB-SubCell"/>
</dbReference>
<organism evidence="11 12">
    <name type="scientific">Cynoglossus semilaevis</name>
    <name type="common">Tongue sole</name>
    <dbReference type="NCBI Taxonomy" id="244447"/>
    <lineage>
        <taxon>Eukaryota</taxon>
        <taxon>Metazoa</taxon>
        <taxon>Chordata</taxon>
        <taxon>Craniata</taxon>
        <taxon>Vertebrata</taxon>
        <taxon>Euteleostomi</taxon>
        <taxon>Actinopterygii</taxon>
        <taxon>Neopterygii</taxon>
        <taxon>Teleostei</taxon>
        <taxon>Neoteleostei</taxon>
        <taxon>Acanthomorphata</taxon>
        <taxon>Carangaria</taxon>
        <taxon>Pleuronectiformes</taxon>
        <taxon>Pleuronectoidei</taxon>
        <taxon>Cynoglossidae</taxon>
        <taxon>Cynoglossinae</taxon>
        <taxon>Cynoglossus</taxon>
    </lineage>
</organism>
<evidence type="ECO:0000256" key="1">
    <source>
        <dbReference type="ARBA" id="ARBA00022490"/>
    </source>
</evidence>
<dbReference type="GO" id="GO:0016055">
    <property type="term" value="P:Wnt signaling pathway"/>
    <property type="evidence" value="ECO:0007669"/>
    <property type="project" value="UniProtKB-KW"/>
</dbReference>
<dbReference type="GO" id="GO:0030496">
    <property type="term" value="C:midbody"/>
    <property type="evidence" value="ECO:0007669"/>
    <property type="project" value="UniProtKB-UniRule"/>
</dbReference>
<dbReference type="OMA" id="VQMDRMR"/>
<dbReference type="Pfam" id="PF06818">
    <property type="entry name" value="Fez1"/>
    <property type="match status" value="1"/>
</dbReference>
<feature type="compositionally biased region" description="Low complexity" evidence="10">
    <location>
        <begin position="238"/>
        <end position="255"/>
    </location>
</feature>
<evidence type="ECO:0000256" key="6">
    <source>
        <dbReference type="ARBA" id="ARBA00023054"/>
    </source>
</evidence>
<evidence type="ECO:0000256" key="4">
    <source>
        <dbReference type="ARBA" id="ARBA00022701"/>
    </source>
</evidence>
<comment type="function">
    <text evidence="9">Negative regulator of katanin-mediated microtubule severing and release from the centrosome. Required for central spindle formation and the completion of cytokinesis. Negative regulator of the Wnt signaling pathway. Represses beta-catenin-mediated transcriptional activation by promoting the nuclear exclusion of beta-catenin.</text>
</comment>
<evidence type="ECO:0000256" key="5">
    <source>
        <dbReference type="ARBA" id="ARBA00022776"/>
    </source>
</evidence>
<dbReference type="InterPro" id="IPR028597">
    <property type="entry name" value="LZTS2"/>
</dbReference>
<dbReference type="PANTHER" id="PTHR19354:SF4">
    <property type="entry name" value="ZIPPER PUTATIVE TUMOR SUPPRESSOR 2-RELATED"/>
    <property type="match status" value="1"/>
</dbReference>
<dbReference type="AlphaFoldDB" id="A0A3P8VV03"/>
<evidence type="ECO:0000313" key="11">
    <source>
        <dbReference type="Ensembl" id="ENSCSEP00000016235.1"/>
    </source>
</evidence>
<evidence type="ECO:0000256" key="9">
    <source>
        <dbReference type="HAMAP-Rule" id="MF_03026"/>
    </source>
</evidence>
<dbReference type="GO" id="GO:0090090">
    <property type="term" value="P:negative regulation of canonical Wnt signaling pathway"/>
    <property type="evidence" value="ECO:0007669"/>
    <property type="project" value="TreeGrafter"/>
</dbReference>
<sequence>MALVQALPISAESHGSGLTGGARRRHHSGPSPPNVAPLSHPTLEPMGSVSSLIATRPGPYQDHRSGWRPTPGASRLDSDSPQHHFLQNISPIKKQSSTAFIRGLEKENGNYTYLNENYIGDWNENLAAAASPHSDADDTKEGLELKGNLGGPPPKLIPVSGKLEKNIEKTVLRPTAFKPVIPKNRTSMQYLSPRNSANVPESQTNLNLLSPTHTGVSPSCSEKRSLYSGARNSGPGGSSQSCSLSDSGRNSLSSLPPYSSTGYSLASGEASAAHLEAMKSAPPVSAHAHYNSDSGRSSSSKSTGSGSLNGRGQPLSDCGSSGRSPGSVDGYEGVVRDLEDKLRERELELQQLRDNLDENEAAICQVYEEKQKRFELELEELRQSCATRMQVASQKSQRAQQVLQMQVYQLQQEKKKLQEDFAQLLKEREQLEERCTSYEHEKIQLGPRLEETKWEVCQKSGEISLLKQQLKEVQGELAQRVGEIVSLRGQLRETRGDLTNTQVLLQEAHGTNRTRTLELEVCENELQRRKSEAELLREKVGRLEGELAHLRDALANQSSGNRQCQVFQEAEEHLLSYESDEAKAQRQSSSEPLQNMTIQMDRMRAELNFERQRAEQQMGSFEEERKIWQGGKDKVIRYQKQLQQNYVQMYRKNRELEQLLQDLSQELESRDDDEGSGNEINFDEVAATEI</sequence>
<dbReference type="GeneTree" id="ENSGT00940000154078"/>
<proteinExistence type="inferred from homology"/>
<keyword evidence="3 9" id="KW-0879">Wnt signaling pathway</keyword>
<accession>A0A3P8VV03</accession>
<dbReference type="Ensembl" id="ENSCSET00000016443.1">
    <property type="protein sequence ID" value="ENSCSEP00000016235.1"/>
    <property type="gene ID" value="ENSCSEG00000010449.1"/>
</dbReference>
<dbReference type="GeneID" id="103381559"/>
<dbReference type="PANTHER" id="PTHR19354">
    <property type="entry name" value="ZIPPER PUTATIVE TUMOR SUPPRESSOR 2 HOMOLOG-LIKE PROTEIN-RELATED"/>
    <property type="match status" value="1"/>
</dbReference>
<feature type="region of interest" description="Disordered" evidence="10">
    <location>
        <begin position="187"/>
        <end position="265"/>
    </location>
</feature>
<keyword evidence="4 9" id="KW-0493">Microtubule</keyword>
<dbReference type="GO" id="GO:0005737">
    <property type="term" value="C:cytoplasm"/>
    <property type="evidence" value="ECO:0007669"/>
    <property type="project" value="UniProtKB-SubCell"/>
</dbReference>
<comment type="similarity">
    <text evidence="9">Belongs to the LZTS2 family.</text>
</comment>
<name>A0A3P8VV03_CYNSE</name>
<dbReference type="GO" id="GO:0051013">
    <property type="term" value="P:microtubule severing"/>
    <property type="evidence" value="ECO:0007669"/>
    <property type="project" value="UniProtKB-UniRule"/>
</dbReference>
<dbReference type="GO" id="GO:0051255">
    <property type="term" value="P:spindle midzone assembly"/>
    <property type="evidence" value="ECO:0007669"/>
    <property type="project" value="UniProtKB-UniRule"/>
</dbReference>
<keyword evidence="5 9" id="KW-0498">Mitosis</keyword>
<dbReference type="Proteomes" id="UP000265120">
    <property type="component" value="Chromosome 8"/>
</dbReference>
<dbReference type="OrthoDB" id="10030037at2759"/>
<dbReference type="HAMAP" id="MF_03026">
    <property type="entry name" value="LZTS2"/>
    <property type="match status" value="1"/>
</dbReference>
<keyword evidence="12" id="KW-1185">Reference proteome</keyword>
<protein>
    <recommendedName>
        <fullName evidence="9">Leucine zipper putative tumor suppressor 2 homolog</fullName>
    </recommendedName>
    <alternativeName>
        <fullName evidence="9">Protein LAPSER1</fullName>
    </alternativeName>
</protein>
<feature type="compositionally biased region" description="Low complexity" evidence="10">
    <location>
        <begin position="292"/>
        <end position="306"/>
    </location>
</feature>
<comment type="subcellular location">
    <subcellularLocation>
        <location evidence="9">Cytoplasm</location>
    </subcellularLocation>
    <subcellularLocation>
        <location evidence="9">Cytoplasm</location>
        <location evidence="9">Cytoskeleton</location>
        <location evidence="9">Microtubule organizing center</location>
        <location evidence="9">Centrosome</location>
    </subcellularLocation>
</comment>
<feature type="compositionally biased region" description="Basic and acidic residues" evidence="10">
    <location>
        <begin position="134"/>
        <end position="144"/>
    </location>
</feature>
<evidence type="ECO:0000256" key="2">
    <source>
        <dbReference type="ARBA" id="ARBA00022618"/>
    </source>
</evidence>
<feature type="compositionally biased region" description="Polar residues" evidence="10">
    <location>
        <begin position="187"/>
        <end position="220"/>
    </location>
</feature>
<gene>
    <name evidence="9" type="primary">LZTS2</name>
    <name evidence="9" type="synonym">LAPSER1</name>
</gene>
<dbReference type="GO" id="GO:0000281">
    <property type="term" value="P:mitotic cytokinesis"/>
    <property type="evidence" value="ECO:0007669"/>
    <property type="project" value="UniProtKB-UniRule"/>
</dbReference>
<dbReference type="GO" id="GO:0005874">
    <property type="term" value="C:microtubule"/>
    <property type="evidence" value="ECO:0007669"/>
    <property type="project" value="UniProtKB-KW"/>
</dbReference>
<keyword evidence="8 9" id="KW-0131">Cell cycle</keyword>
<feature type="region of interest" description="Disordered" evidence="10">
    <location>
        <begin position="279"/>
        <end position="332"/>
    </location>
</feature>
<reference evidence="11" key="2">
    <citation type="submission" date="2025-05" db="UniProtKB">
        <authorList>
            <consortium name="Ensembl"/>
        </authorList>
    </citation>
    <scope>IDENTIFICATION</scope>
</reference>
<evidence type="ECO:0000256" key="8">
    <source>
        <dbReference type="ARBA" id="ARBA00023306"/>
    </source>
</evidence>